<keyword evidence="7" id="KW-0762">Sugar transport</keyword>
<evidence type="ECO:0000259" key="10">
    <source>
        <dbReference type="PROSITE" id="PS51012"/>
    </source>
</evidence>
<reference evidence="11" key="1">
    <citation type="journal article" date="2014" name="DNA Res.">
        <title>A complete view of the genetic diversity of the Escherichia coli O-antigen biosynthesis gene cluster.</title>
        <authorList>
            <person name="Iguchi A."/>
            <person name="Iyoda S."/>
            <person name="Kikuchi T."/>
            <person name="Ogura Y."/>
            <person name="Katsura K."/>
            <person name="Ohnishi M."/>
            <person name="Hayashi T."/>
            <person name="Thomson N.R."/>
        </authorList>
    </citation>
    <scope>NUCLEOTIDE SEQUENCE</scope>
    <source>
        <strain evidence="11">H308a</strain>
    </source>
</reference>
<keyword evidence="5 9" id="KW-0812">Transmembrane</keyword>
<keyword evidence="4 9" id="KW-1003">Cell membrane</keyword>
<protein>
    <recommendedName>
        <fullName evidence="9">Transport permease protein</fullName>
    </recommendedName>
</protein>
<evidence type="ECO:0000256" key="3">
    <source>
        <dbReference type="ARBA" id="ARBA00022448"/>
    </source>
</evidence>
<evidence type="ECO:0000256" key="4">
    <source>
        <dbReference type="ARBA" id="ARBA00022475"/>
    </source>
</evidence>
<name>A0A0A8J5S5_ECOLX</name>
<dbReference type="PANTHER" id="PTHR30413:SF10">
    <property type="entry name" value="CAPSULE POLYSACCHARIDE EXPORT INNER-MEMBRANE PROTEIN CTRC"/>
    <property type="match status" value="1"/>
</dbReference>
<dbReference type="GO" id="GO:0015920">
    <property type="term" value="P:lipopolysaccharide transport"/>
    <property type="evidence" value="ECO:0007669"/>
    <property type="project" value="TreeGrafter"/>
</dbReference>
<comment type="subcellular location">
    <subcellularLocation>
        <location evidence="9">Cell inner membrane</location>
        <topology evidence="9">Multi-pass membrane protein</topology>
    </subcellularLocation>
    <subcellularLocation>
        <location evidence="1">Cell membrane</location>
        <topology evidence="1">Multi-pass membrane protein</topology>
    </subcellularLocation>
</comment>
<evidence type="ECO:0000256" key="5">
    <source>
        <dbReference type="ARBA" id="ARBA00022692"/>
    </source>
</evidence>
<dbReference type="GO" id="GO:0015774">
    <property type="term" value="P:polysaccharide transport"/>
    <property type="evidence" value="ECO:0007669"/>
    <property type="project" value="UniProtKB-KW"/>
</dbReference>
<evidence type="ECO:0000313" key="11">
    <source>
        <dbReference type="EMBL" id="BAQ01372.1"/>
    </source>
</evidence>
<evidence type="ECO:0000256" key="6">
    <source>
        <dbReference type="ARBA" id="ARBA00022989"/>
    </source>
</evidence>
<feature type="domain" description="ABC transmembrane type-2" evidence="10">
    <location>
        <begin position="36"/>
        <end position="258"/>
    </location>
</feature>
<dbReference type="EMBL" id="AB812040">
    <property type="protein sequence ID" value="BAQ01372.1"/>
    <property type="molecule type" value="Genomic_DNA"/>
</dbReference>
<organism evidence="11">
    <name type="scientific">Escherichia coli</name>
    <dbReference type="NCBI Taxonomy" id="562"/>
    <lineage>
        <taxon>Bacteria</taxon>
        <taxon>Pseudomonadati</taxon>
        <taxon>Pseudomonadota</taxon>
        <taxon>Gammaproteobacteria</taxon>
        <taxon>Enterobacterales</taxon>
        <taxon>Enterobacteriaceae</taxon>
        <taxon>Escherichia</taxon>
    </lineage>
</organism>
<evidence type="ECO:0000256" key="9">
    <source>
        <dbReference type="RuleBase" id="RU361157"/>
    </source>
</evidence>
<feature type="transmembrane region" description="Helical" evidence="9">
    <location>
        <begin position="178"/>
        <end position="195"/>
    </location>
</feature>
<dbReference type="InterPro" id="IPR047817">
    <property type="entry name" value="ABC2_TM_bact-type"/>
</dbReference>
<dbReference type="PROSITE" id="PS51012">
    <property type="entry name" value="ABC_TM2"/>
    <property type="match status" value="1"/>
</dbReference>
<proteinExistence type="inferred from homology"/>
<keyword evidence="6 9" id="KW-1133">Transmembrane helix</keyword>
<feature type="transmembrane region" description="Helical" evidence="9">
    <location>
        <begin position="147"/>
        <end position="166"/>
    </location>
</feature>
<comment type="caution">
    <text evidence="9">Lacks conserved residue(s) required for the propagation of feature annotation.</text>
</comment>
<gene>
    <name evidence="11" type="primary">wzm</name>
</gene>
<evidence type="ECO:0000256" key="1">
    <source>
        <dbReference type="ARBA" id="ARBA00004651"/>
    </source>
</evidence>
<dbReference type="AlphaFoldDB" id="A0A0A8J5S5"/>
<evidence type="ECO:0000256" key="2">
    <source>
        <dbReference type="ARBA" id="ARBA00007783"/>
    </source>
</evidence>
<keyword evidence="3 9" id="KW-0813">Transport</keyword>
<feature type="transmembrane region" description="Helical" evidence="9">
    <location>
        <begin position="35"/>
        <end position="58"/>
    </location>
</feature>
<keyword evidence="7" id="KW-0625">Polysaccharide transport</keyword>
<evidence type="ECO:0000256" key="8">
    <source>
        <dbReference type="ARBA" id="ARBA00023136"/>
    </source>
</evidence>
<dbReference type="PANTHER" id="PTHR30413">
    <property type="entry name" value="INNER MEMBRANE TRANSPORT PERMEASE"/>
    <property type="match status" value="1"/>
</dbReference>
<sequence>MFKLAFLDIVGGLKKCHFWSYMAWQEILIRYRRSVLGPFWITVSTAIYVVAISTVFSALFHQDIRHYLLYMALGIMIWNYINQTIVETSDSFISCSGFIKQIPIEKTVFIYQAITRNIYFFLHNVVVLIICLLFLDSTLNLYTVSKAILGFCILTFNLFFVALTLSCLCTRFMDLRQIVLSILQIGMLVTPIMWIPTESMRTKVFILEWNPIYHFVDFIRMSLLPSDFPPAVIHPSLKYIIVFTLINMMVGFIVFAKSRKNISYWV</sequence>
<comment type="similarity">
    <text evidence="2 9">Belongs to the ABC-2 integral membrane protein family.</text>
</comment>
<accession>A0A0A8J5S5</accession>
<feature type="transmembrane region" description="Helical" evidence="9">
    <location>
        <begin position="237"/>
        <end position="256"/>
    </location>
</feature>
<dbReference type="RefSeq" id="WP_001403705.1">
    <property type="nucleotide sequence ID" value="NZ_CAJHRM010000038.1"/>
</dbReference>
<dbReference type="GO" id="GO:0005886">
    <property type="term" value="C:plasma membrane"/>
    <property type="evidence" value="ECO:0007669"/>
    <property type="project" value="UniProtKB-SubCell"/>
</dbReference>
<dbReference type="Pfam" id="PF01061">
    <property type="entry name" value="ABC2_membrane"/>
    <property type="match status" value="1"/>
</dbReference>
<dbReference type="GO" id="GO:0140359">
    <property type="term" value="F:ABC-type transporter activity"/>
    <property type="evidence" value="ECO:0007669"/>
    <property type="project" value="InterPro"/>
</dbReference>
<keyword evidence="8 9" id="KW-0472">Membrane</keyword>
<dbReference type="InterPro" id="IPR013525">
    <property type="entry name" value="ABC2_TM"/>
</dbReference>
<feature type="transmembrane region" description="Helical" evidence="9">
    <location>
        <begin position="118"/>
        <end position="135"/>
    </location>
</feature>
<evidence type="ECO:0000256" key="7">
    <source>
        <dbReference type="ARBA" id="ARBA00023047"/>
    </source>
</evidence>